<accession>A0A934HWR8</accession>
<name>A0A934HWR8_9CLOT</name>
<gene>
    <name evidence="2" type="ORF">I6U51_12000</name>
</gene>
<keyword evidence="3" id="KW-1185">Reference proteome</keyword>
<evidence type="ECO:0000313" key="2">
    <source>
        <dbReference type="EMBL" id="MBI6873424.1"/>
    </source>
</evidence>
<dbReference type="Proteomes" id="UP000622687">
    <property type="component" value="Unassembled WGS sequence"/>
</dbReference>
<feature type="coiled-coil region" evidence="1">
    <location>
        <begin position="186"/>
        <end position="246"/>
    </location>
</feature>
<comment type="caution">
    <text evidence="2">The sequence shown here is derived from an EMBL/GenBank/DDBJ whole genome shotgun (WGS) entry which is preliminary data.</text>
</comment>
<protein>
    <submittedName>
        <fullName evidence="2">Uncharacterized protein</fullName>
    </submittedName>
</protein>
<reference evidence="2" key="1">
    <citation type="submission" date="2020-12" db="EMBL/GenBank/DDBJ databases">
        <title>Clostridium thailandense sp. nov., a novel acetogenic bacterium isolated from peat land soil in Thailand.</title>
        <authorList>
            <person name="Chaikitkaew S."/>
            <person name="Birkeland N.K."/>
        </authorList>
    </citation>
    <scope>NUCLEOTIDE SEQUENCE</scope>
    <source>
        <strain evidence="2">DSM 17425</strain>
    </source>
</reference>
<evidence type="ECO:0000313" key="3">
    <source>
        <dbReference type="Proteomes" id="UP000622687"/>
    </source>
</evidence>
<dbReference type="RefSeq" id="WP_211142843.1">
    <property type="nucleotide sequence ID" value="NZ_JAEEGB010000013.1"/>
</dbReference>
<sequence>MDNVKMFHNIKEDLPVRLNNIAKYLPFFEICKLKKYNNSYDVGVLTMGILSYLLYEGLLKDKGLTFSEIQNFINNMVEDYYGDILKEDEQEELTRYMLNKLQNGGGPFPYNYYDVVRGQEVEKKIRYIGRTYNKLIEKNLYKISSEGVDFFLQTKEFGEESKITITLLILRKLVDNGDFDSAINALSNLNIEIRKQIKRKAEILEELSYYSFEGYDQYTKNVRVRLEEEKQLFKDTISSLNRMEKEYLQKIDKEQISEKEMKLKEFVTNMKIELNKSVDLHSKLLGSVVDLRNKADEILAQRRQNILRENLNFMNLLDKSIKEDTVINLSMACSVLFNPKINKTFPLRKINDLFLWRKPTKEAEEEVESEKGEVVGYVKLDEIIEDRILNNTSVFLKELLFLVTEYKSIDLNFFMEALFYKYGEEILYNGDFTSFVLTLSRVKGAGVGYKEYSLKDIEKGSWDVLDNEAIFKTLVYKYSELEIFINRKLVCKSLQGEYASFNGIEITNFNYMLI</sequence>
<dbReference type="EMBL" id="JAEEGB010000013">
    <property type="protein sequence ID" value="MBI6873424.1"/>
    <property type="molecule type" value="Genomic_DNA"/>
</dbReference>
<keyword evidence="1" id="KW-0175">Coiled coil</keyword>
<evidence type="ECO:0000256" key="1">
    <source>
        <dbReference type="SAM" id="Coils"/>
    </source>
</evidence>
<proteinExistence type="predicted"/>
<organism evidence="2 3">
    <name type="scientific">Clostridium aciditolerans</name>
    <dbReference type="NCBI Taxonomy" id="339861"/>
    <lineage>
        <taxon>Bacteria</taxon>
        <taxon>Bacillati</taxon>
        <taxon>Bacillota</taxon>
        <taxon>Clostridia</taxon>
        <taxon>Eubacteriales</taxon>
        <taxon>Clostridiaceae</taxon>
        <taxon>Clostridium</taxon>
    </lineage>
</organism>
<dbReference type="AlphaFoldDB" id="A0A934HWR8"/>